<evidence type="ECO:0000313" key="3">
    <source>
        <dbReference type="Proteomes" id="UP000035331"/>
    </source>
</evidence>
<organism evidence="2 3">
    <name type="scientific">Methanosarcina barkeri CM1</name>
    <dbReference type="NCBI Taxonomy" id="796385"/>
    <lineage>
        <taxon>Archaea</taxon>
        <taxon>Methanobacteriati</taxon>
        <taxon>Methanobacteriota</taxon>
        <taxon>Stenosarchaea group</taxon>
        <taxon>Methanomicrobia</taxon>
        <taxon>Methanosarcinales</taxon>
        <taxon>Methanosarcinaceae</taxon>
        <taxon>Methanosarcina</taxon>
    </lineage>
</organism>
<sequence length="247" mass="26662">MGLKISYVLLCVVLVNIIGNCVSGSCSQNGDGIMENSSNNNSENADNTPQRLPLTFGPETLDKLKSGPDFIAAYGSIPAFGSSEERDQWIDTLSKIMEEINANFDHEMSRYSYPNGPVTGCGVTIDGVLKVGINKSEKVEKPFMDEIYKIFDSKASQMGLKEVPVVFVYEDNPVPTVATETPNLPISGEKNTGRLNNSNNDSEPNNGNISNINSSSENDSSKENSTPGFSLLGGLICLYGVGKCRKK</sequence>
<proteinExistence type="predicted"/>
<feature type="compositionally biased region" description="Low complexity" evidence="1">
    <location>
        <begin position="35"/>
        <end position="44"/>
    </location>
</feature>
<reference evidence="3" key="1">
    <citation type="submission" date="2014-06" db="EMBL/GenBank/DDBJ databases">
        <title>The complete genome sequence of Methanosarcina barkeri CM1.</title>
        <authorList>
            <consortium name="Pastoral Greenhouse Gas Research Consortium"/>
            <person name="Lambie S.C."/>
            <person name="Leahy S.C."/>
            <person name="Kelly W.J."/>
            <person name="Li D."/>
            <person name="Reilly K."/>
            <person name="Attwood G.T."/>
            <person name="Altermann E."/>
        </authorList>
    </citation>
    <scope>NUCLEOTIDE SEQUENCE [LARGE SCALE GENOMIC DNA]</scope>
    <source>
        <strain evidence="3">CM1</strain>
    </source>
</reference>
<dbReference type="PROSITE" id="PS51257">
    <property type="entry name" value="PROKAR_LIPOPROTEIN"/>
    <property type="match status" value="1"/>
</dbReference>
<evidence type="ECO:0000313" key="2">
    <source>
        <dbReference type="EMBL" id="AKJ37521.1"/>
    </source>
</evidence>
<evidence type="ECO:0000256" key="1">
    <source>
        <dbReference type="SAM" id="MobiDB-lite"/>
    </source>
</evidence>
<feature type="region of interest" description="Disordered" evidence="1">
    <location>
        <begin position="34"/>
        <end position="53"/>
    </location>
</feature>
<dbReference type="Proteomes" id="UP000035331">
    <property type="component" value="Chromosome"/>
</dbReference>
<accession>A0A0G3C699</accession>
<feature type="compositionally biased region" description="Low complexity" evidence="1">
    <location>
        <begin position="196"/>
        <end position="218"/>
    </location>
</feature>
<feature type="region of interest" description="Disordered" evidence="1">
    <location>
        <begin position="178"/>
        <end position="225"/>
    </location>
</feature>
<dbReference type="AlphaFoldDB" id="A0A0G3C699"/>
<dbReference type="PATRIC" id="fig|796385.3.peg.506"/>
<name>A0A0G3C699_METBA</name>
<feature type="compositionally biased region" description="Polar residues" evidence="1">
    <location>
        <begin position="178"/>
        <end position="195"/>
    </location>
</feature>
<protein>
    <submittedName>
        <fullName evidence="2">Uncharacterized protein</fullName>
    </submittedName>
</protein>
<gene>
    <name evidence="2" type="ORF">MCM1_0413</name>
</gene>
<dbReference type="EMBL" id="CP008746">
    <property type="protein sequence ID" value="AKJ37521.1"/>
    <property type="molecule type" value="Genomic_DNA"/>
</dbReference>
<reference evidence="2 3" key="2">
    <citation type="journal article" date="2015" name="Stand. Genomic Sci.">
        <title>The complete genome sequence of the rumen methanogen Methanosarcina barkeri CM1.</title>
        <authorList>
            <person name="Lambie S.C."/>
            <person name="Kelly W.J."/>
            <person name="Leahy S.C."/>
            <person name="Li D."/>
            <person name="Reilly K."/>
            <person name="McAllister T.A."/>
            <person name="Valle E.R."/>
            <person name="Attwood G.T."/>
            <person name="Altermann E."/>
        </authorList>
    </citation>
    <scope>NUCLEOTIDE SEQUENCE [LARGE SCALE GENOMIC DNA]</scope>
    <source>
        <strain evidence="2 3">CM1</strain>
    </source>
</reference>